<keyword evidence="1" id="KW-1133">Transmembrane helix</keyword>
<reference evidence="3" key="1">
    <citation type="submission" date="2017-08" db="EMBL/GenBank/DDBJ databases">
        <authorList>
            <person name="Varghese N."/>
            <person name="Submissions S."/>
        </authorList>
    </citation>
    <scope>NUCLEOTIDE SEQUENCE [LARGE SCALE GENOMIC DNA]</scope>
    <source>
        <strain evidence="3">USBA17B2</strain>
    </source>
</reference>
<name>A0A285VNA0_9MICO</name>
<dbReference type="Proteomes" id="UP000219688">
    <property type="component" value="Unassembled WGS sequence"/>
</dbReference>
<dbReference type="InterPro" id="IPR045931">
    <property type="entry name" value="DUF6350"/>
</dbReference>
<feature type="transmembrane region" description="Helical" evidence="1">
    <location>
        <begin position="404"/>
        <end position="426"/>
    </location>
</feature>
<feature type="transmembrane region" description="Helical" evidence="1">
    <location>
        <begin position="366"/>
        <end position="384"/>
    </location>
</feature>
<protein>
    <submittedName>
        <fullName evidence="2">Uncharacterized protein</fullName>
    </submittedName>
</protein>
<keyword evidence="1" id="KW-0472">Membrane</keyword>
<keyword evidence="3" id="KW-1185">Reference proteome</keyword>
<evidence type="ECO:0000313" key="3">
    <source>
        <dbReference type="Proteomes" id="UP000219688"/>
    </source>
</evidence>
<feature type="transmembrane region" description="Helical" evidence="1">
    <location>
        <begin position="179"/>
        <end position="197"/>
    </location>
</feature>
<evidence type="ECO:0000313" key="2">
    <source>
        <dbReference type="EMBL" id="SOC55539.1"/>
    </source>
</evidence>
<dbReference type="AlphaFoldDB" id="A0A285VNA0"/>
<feature type="transmembrane region" description="Helical" evidence="1">
    <location>
        <begin position="98"/>
        <end position="117"/>
    </location>
</feature>
<evidence type="ECO:0000256" key="1">
    <source>
        <dbReference type="SAM" id="Phobius"/>
    </source>
</evidence>
<sequence length="444" mass="46433">MVSVMTLLQRPETSAPDQLPATDPTPGLTLGRSLELLVAMVAGAACVALGVIAVALPTLLTWLADERSTATFWQTTGVSVDLWALAHRAEVRTADADVVLAPLILTAGLVLLTWYAARQVVLNRPDVMARVPRIGGWRAAWHALGGEDATAFVLGYVVAGLLLAHTASFGLAPVWLPSLVPGAVLVPLVGVVLVWWVEHRRDDHPAVDAGLRWVRARTPVLVSRGVPAAVEVLVGLAAVCFLLVVGILLIRGDRVLTLYDTLDAGVVGTAVLTVAQLLALPNVMVWALSWLTGAGVQVGTVHVGWTESTPGDLPVLPVLGALPEPGALPPGLWAMALVPLVAGGWLGYRAAGAASRLSSWWTKTQIALFGSLVVGAVALLLGWMSTGGLTPGLLGTVGVQPWRFAGLLTAEVAVGAVLVVSVLHLMRARTAFRGRPRARTGART</sequence>
<accession>A0A285VNA0</accession>
<proteinExistence type="predicted"/>
<dbReference type="EMBL" id="OBQK01000005">
    <property type="protein sequence ID" value="SOC55539.1"/>
    <property type="molecule type" value="Genomic_DNA"/>
</dbReference>
<gene>
    <name evidence="2" type="ORF">SAMN05421879_105134</name>
</gene>
<dbReference type="Pfam" id="PF19877">
    <property type="entry name" value="DUF6350"/>
    <property type="match status" value="1"/>
</dbReference>
<organism evidence="2 3">
    <name type="scientific">Ornithinimicrobium cerasi</name>
    <dbReference type="NCBI Taxonomy" id="2248773"/>
    <lineage>
        <taxon>Bacteria</taxon>
        <taxon>Bacillati</taxon>
        <taxon>Actinomycetota</taxon>
        <taxon>Actinomycetes</taxon>
        <taxon>Micrococcales</taxon>
        <taxon>Ornithinimicrobiaceae</taxon>
        <taxon>Ornithinimicrobium</taxon>
    </lineage>
</organism>
<feature type="transmembrane region" description="Helical" evidence="1">
    <location>
        <begin position="332"/>
        <end position="354"/>
    </location>
</feature>
<keyword evidence="1" id="KW-0812">Transmembrane</keyword>
<feature type="transmembrane region" description="Helical" evidence="1">
    <location>
        <begin position="36"/>
        <end position="64"/>
    </location>
</feature>
<feature type="transmembrane region" description="Helical" evidence="1">
    <location>
        <begin position="228"/>
        <end position="250"/>
    </location>
</feature>
<feature type="transmembrane region" description="Helical" evidence="1">
    <location>
        <begin position="151"/>
        <end position="172"/>
    </location>
</feature>
<feature type="transmembrane region" description="Helical" evidence="1">
    <location>
        <begin position="262"/>
        <end position="280"/>
    </location>
</feature>